<reference evidence="4" key="1">
    <citation type="submission" date="2025-08" db="UniProtKB">
        <authorList>
            <consortium name="RefSeq"/>
        </authorList>
    </citation>
    <scope>IDENTIFICATION</scope>
    <source>
        <tissue evidence="4">Gonads</tissue>
    </source>
</reference>
<dbReference type="Proteomes" id="UP000085678">
    <property type="component" value="Unplaced"/>
</dbReference>
<name>A0A1S3J7Y1_LINAN</name>
<proteinExistence type="inferred from homology"/>
<dbReference type="CDD" id="cd21936">
    <property type="entry name" value="ZIP_TSC22D"/>
    <property type="match status" value="1"/>
</dbReference>
<gene>
    <name evidence="4" type="primary">LOC106170986</name>
</gene>
<feature type="compositionally biased region" description="Polar residues" evidence="2">
    <location>
        <begin position="59"/>
        <end position="78"/>
    </location>
</feature>
<feature type="compositionally biased region" description="Low complexity" evidence="2">
    <location>
        <begin position="30"/>
        <end position="44"/>
    </location>
</feature>
<feature type="compositionally biased region" description="Polar residues" evidence="2">
    <location>
        <begin position="1"/>
        <end position="18"/>
    </location>
</feature>
<evidence type="ECO:0000313" key="4">
    <source>
        <dbReference type="RefSeq" id="XP_013406512.1"/>
    </source>
</evidence>
<dbReference type="SUPFAM" id="SSF58026">
    <property type="entry name" value="Delta-sleep-inducing peptide immunoreactive peptide"/>
    <property type="match status" value="1"/>
</dbReference>
<dbReference type="GO" id="GO:0005829">
    <property type="term" value="C:cytosol"/>
    <property type="evidence" value="ECO:0007669"/>
    <property type="project" value="TreeGrafter"/>
</dbReference>
<keyword evidence="3" id="KW-1185">Reference proteome</keyword>
<dbReference type="RefSeq" id="XP_013406512.1">
    <property type="nucleotide sequence ID" value="XM_013551058.1"/>
</dbReference>
<dbReference type="STRING" id="7574.A0A1S3J7Y1"/>
<dbReference type="OrthoDB" id="6287680at2759"/>
<dbReference type="GO" id="GO:0008284">
    <property type="term" value="P:positive regulation of cell population proliferation"/>
    <property type="evidence" value="ECO:0007669"/>
    <property type="project" value="TreeGrafter"/>
</dbReference>
<feature type="compositionally biased region" description="Low complexity" evidence="2">
    <location>
        <begin position="612"/>
        <end position="626"/>
    </location>
</feature>
<protein>
    <submittedName>
        <fullName evidence="4">TSC22 domain family protein 1</fullName>
    </submittedName>
</protein>
<feature type="region of interest" description="Disordered" evidence="2">
    <location>
        <begin position="1"/>
        <end position="132"/>
    </location>
</feature>
<dbReference type="Gene3D" id="1.20.5.490">
    <property type="entry name" value="Single helix bin"/>
    <property type="match status" value="1"/>
</dbReference>
<sequence length="626" mass="66101">MATQNNSDLLVSGSTSEPGSGVVKPTENHVGVPQVGSEEVVPSEEGGEKGTIGNKKRSSFQITSVKIAKSNRQANDTINEGDADSIDELEESHTEDLSSELLDSSKVTEIHDGNESSDEETTTDQQLEIEGENKETASRFKVVKIASKEPFCRGRWSCFDFLDPPVVEKMDGVGEGSGTGSGNSSAASSVHYIPGVDDPTKNPFNPLSPIKSPPNSMEMMVPVILQTEHHNVIVVPQPVYGMGEEHSVTNETGALPLSMNSHSIGGQNGAMTQTVPSTDYPQPPIASLHLSMPQVQAAEGGGYAQSNQPVLGTQNSNFIPVGGGPGGGPSSQQQQKQQQQQGQQQQQHYHQSQGPSGQVASQSQQQQPVSSSQQQQQKTAAAAAGQMLQQQQQPQQQQQQQQPGATGGSASQAGVQQPPPQPQQQQQLPPGTEGLLPQGIPPKQPSLPGSDPSAPRQPSSQAQGTQDSDDLQQMVPAMMTGNAGYPLNGTPATDMDGNQLSIDVKETAAQTAAVLTPPLLEVMGTAIGPLAGSTETKGEEGDESGGSSTVAIDNKIEQAMDLVKSHLMFAVREEVDVLKEQIKELLEKNQQLEQENNVLKAAAPPEVLQKLSSQTQTQTQPPTSSS</sequence>
<feature type="compositionally biased region" description="Acidic residues" evidence="2">
    <location>
        <begin position="115"/>
        <end position="130"/>
    </location>
</feature>
<feature type="compositionally biased region" description="Polar residues" evidence="2">
    <location>
        <begin position="304"/>
        <end position="318"/>
    </location>
</feature>
<dbReference type="InterPro" id="IPR000580">
    <property type="entry name" value="TSC22/Bun"/>
</dbReference>
<feature type="compositionally biased region" description="Low complexity" evidence="2">
    <location>
        <begin position="330"/>
        <end position="416"/>
    </location>
</feature>
<organism evidence="3 4">
    <name type="scientific">Lingula anatina</name>
    <name type="common">Brachiopod</name>
    <name type="synonym">Lingula unguis</name>
    <dbReference type="NCBI Taxonomy" id="7574"/>
    <lineage>
        <taxon>Eukaryota</taxon>
        <taxon>Metazoa</taxon>
        <taxon>Spiralia</taxon>
        <taxon>Lophotrochozoa</taxon>
        <taxon>Brachiopoda</taxon>
        <taxon>Linguliformea</taxon>
        <taxon>Lingulata</taxon>
        <taxon>Lingulida</taxon>
        <taxon>Linguloidea</taxon>
        <taxon>Lingulidae</taxon>
        <taxon>Lingula</taxon>
    </lineage>
</organism>
<dbReference type="GO" id="GO:0043066">
    <property type="term" value="P:negative regulation of apoptotic process"/>
    <property type="evidence" value="ECO:0007669"/>
    <property type="project" value="TreeGrafter"/>
</dbReference>
<dbReference type="AlphaFoldDB" id="A0A1S3J7Y1"/>
<feature type="region of interest" description="Disordered" evidence="2">
    <location>
        <begin position="297"/>
        <end position="493"/>
    </location>
</feature>
<dbReference type="KEGG" id="lak:106170986"/>
<evidence type="ECO:0000313" key="3">
    <source>
        <dbReference type="Proteomes" id="UP000085678"/>
    </source>
</evidence>
<comment type="similarity">
    <text evidence="1">Belongs to the TSC-22/Dip/Bun family.</text>
</comment>
<dbReference type="InParanoid" id="A0A1S3J7Y1"/>
<evidence type="ECO:0000256" key="1">
    <source>
        <dbReference type="ARBA" id="ARBA00007908"/>
    </source>
</evidence>
<feature type="compositionally biased region" description="Low complexity" evidence="2">
    <location>
        <begin position="423"/>
        <end position="438"/>
    </location>
</feature>
<accession>A0A1S3J7Y1</accession>
<dbReference type="GO" id="GO:0005634">
    <property type="term" value="C:nucleus"/>
    <property type="evidence" value="ECO:0007669"/>
    <property type="project" value="TreeGrafter"/>
</dbReference>
<dbReference type="GeneID" id="106170986"/>
<feature type="region of interest" description="Disordered" evidence="2">
    <location>
        <begin position="596"/>
        <end position="626"/>
    </location>
</feature>
<feature type="compositionally biased region" description="Acidic residues" evidence="2">
    <location>
        <begin position="79"/>
        <end position="90"/>
    </location>
</feature>
<feature type="compositionally biased region" description="Polar residues" evidence="2">
    <location>
        <begin position="456"/>
        <end position="466"/>
    </location>
</feature>
<evidence type="ECO:0000256" key="2">
    <source>
        <dbReference type="SAM" id="MobiDB-lite"/>
    </source>
</evidence>
<dbReference type="Pfam" id="PF01166">
    <property type="entry name" value="TSC22"/>
    <property type="match status" value="1"/>
</dbReference>
<dbReference type="FunFam" id="1.20.5.490:FF:000002">
    <property type="entry name" value="TSC22 domain family, member 1"/>
    <property type="match status" value="1"/>
</dbReference>
<dbReference type="GO" id="GO:0006357">
    <property type="term" value="P:regulation of transcription by RNA polymerase II"/>
    <property type="evidence" value="ECO:0007669"/>
    <property type="project" value="InterPro"/>
</dbReference>
<dbReference type="PANTHER" id="PTHR46745">
    <property type="entry name" value="TSC22 DOMAIN FAMILY PROTEIN 1"/>
    <property type="match status" value="1"/>
</dbReference>
<dbReference type="PANTHER" id="PTHR46745:SF1">
    <property type="entry name" value="TSC22 DOMAIN FAMILY PROTEIN 1"/>
    <property type="match status" value="1"/>
</dbReference>